<keyword evidence="3" id="KW-1185">Reference proteome</keyword>
<feature type="transmembrane region" description="Helical" evidence="1">
    <location>
        <begin position="12"/>
        <end position="35"/>
    </location>
</feature>
<dbReference type="AlphaFoldDB" id="A0A8J3X590"/>
<sequence>MTRRPLREEGFTLIEVMVSVAVLSVVMTALTAFFIRTTAVTNQQRAMQVAVQLAADGSERVRAIKGNELGNGRGQCTATTCSNPNAGLTLPLNRRWDAPTNTKPRLLPLSDSPQVNGVTYQRYWYLMKCWQAANNGTCGNNSTDEVEFFRAIIAVTWADSHCKGRECSYTTATLVSTAAGEPLYPGTP</sequence>
<dbReference type="SUPFAM" id="SSF54523">
    <property type="entry name" value="Pili subunits"/>
    <property type="match status" value="1"/>
</dbReference>
<evidence type="ECO:0008006" key="4">
    <source>
        <dbReference type="Google" id="ProtNLM"/>
    </source>
</evidence>
<evidence type="ECO:0000256" key="1">
    <source>
        <dbReference type="SAM" id="Phobius"/>
    </source>
</evidence>
<keyword evidence="1" id="KW-1133">Transmembrane helix</keyword>
<accession>A0A8J3X590</accession>
<evidence type="ECO:0000313" key="2">
    <source>
        <dbReference type="EMBL" id="GII24528.1"/>
    </source>
</evidence>
<gene>
    <name evidence="2" type="ORF">Pme01_41250</name>
</gene>
<name>A0A8J3X590_9ACTN</name>
<organism evidence="2 3">
    <name type="scientific">Planosporangium mesophilum</name>
    <dbReference type="NCBI Taxonomy" id="689768"/>
    <lineage>
        <taxon>Bacteria</taxon>
        <taxon>Bacillati</taxon>
        <taxon>Actinomycetota</taxon>
        <taxon>Actinomycetes</taxon>
        <taxon>Micromonosporales</taxon>
        <taxon>Micromonosporaceae</taxon>
        <taxon>Planosporangium</taxon>
    </lineage>
</organism>
<dbReference type="RefSeq" id="WP_168117050.1">
    <property type="nucleotide sequence ID" value="NZ_BOON01000039.1"/>
</dbReference>
<dbReference type="InterPro" id="IPR012902">
    <property type="entry name" value="N_methyl_site"/>
</dbReference>
<reference evidence="2" key="1">
    <citation type="submission" date="2021-01" db="EMBL/GenBank/DDBJ databases">
        <title>Whole genome shotgun sequence of Planosporangium mesophilum NBRC 109066.</title>
        <authorList>
            <person name="Komaki H."/>
            <person name="Tamura T."/>
        </authorList>
    </citation>
    <scope>NUCLEOTIDE SEQUENCE</scope>
    <source>
        <strain evidence="2">NBRC 109066</strain>
    </source>
</reference>
<protein>
    <recommendedName>
        <fullName evidence="4">Prepilin-type N-terminal cleavage/methylation domain-containing protein</fullName>
    </recommendedName>
</protein>
<keyword evidence="1" id="KW-0472">Membrane</keyword>
<comment type="caution">
    <text evidence="2">The sequence shown here is derived from an EMBL/GenBank/DDBJ whole genome shotgun (WGS) entry which is preliminary data.</text>
</comment>
<dbReference type="NCBIfam" id="TIGR02532">
    <property type="entry name" value="IV_pilin_GFxxxE"/>
    <property type="match status" value="1"/>
</dbReference>
<dbReference type="Proteomes" id="UP000599074">
    <property type="component" value="Unassembled WGS sequence"/>
</dbReference>
<dbReference type="Pfam" id="PF07963">
    <property type="entry name" value="N_methyl"/>
    <property type="match status" value="1"/>
</dbReference>
<keyword evidence="1" id="KW-0812">Transmembrane</keyword>
<evidence type="ECO:0000313" key="3">
    <source>
        <dbReference type="Proteomes" id="UP000599074"/>
    </source>
</evidence>
<dbReference type="InterPro" id="IPR045584">
    <property type="entry name" value="Pilin-like"/>
</dbReference>
<dbReference type="PROSITE" id="PS00409">
    <property type="entry name" value="PROKAR_NTER_METHYL"/>
    <property type="match status" value="1"/>
</dbReference>
<dbReference type="EMBL" id="BOON01000039">
    <property type="protein sequence ID" value="GII24528.1"/>
    <property type="molecule type" value="Genomic_DNA"/>
</dbReference>
<proteinExistence type="predicted"/>